<feature type="region of interest" description="Disordered" evidence="1">
    <location>
        <begin position="109"/>
        <end position="157"/>
    </location>
</feature>
<reference evidence="3" key="1">
    <citation type="submission" date="2025-08" db="UniProtKB">
        <authorList>
            <consortium name="RefSeq"/>
        </authorList>
    </citation>
    <scope>IDENTIFICATION</scope>
</reference>
<keyword evidence="2" id="KW-1185">Reference proteome</keyword>
<dbReference type="Pfam" id="PF10217">
    <property type="entry name" value="DUF2039"/>
    <property type="match status" value="1"/>
</dbReference>
<dbReference type="KEGG" id="char:105902730"/>
<dbReference type="AlphaFoldDB" id="A0A6P3W0M3"/>
<protein>
    <submittedName>
        <fullName evidence="3">Uncharacterized protein C9orf85 homolog</fullName>
    </submittedName>
</protein>
<dbReference type="PANTHER" id="PTHR22876">
    <property type="entry name" value="ZGC:101016"/>
    <property type="match status" value="1"/>
</dbReference>
<dbReference type="CTD" id="105902730"/>
<dbReference type="InterPro" id="IPR019351">
    <property type="entry name" value="DUF2039"/>
</dbReference>
<evidence type="ECO:0000256" key="1">
    <source>
        <dbReference type="SAM" id="MobiDB-lite"/>
    </source>
</evidence>
<dbReference type="Proteomes" id="UP000515152">
    <property type="component" value="Chromosome 7"/>
</dbReference>
<gene>
    <name evidence="3" type="primary">c7h9orf85</name>
</gene>
<feature type="compositionally biased region" description="Acidic residues" evidence="1">
    <location>
        <begin position="134"/>
        <end position="157"/>
    </location>
</feature>
<sequence length="157" mass="17489">MSSQKGNLSRTRAQKHQNSIVFKNDKYGANATQKKVNQKVHGGVCLHCKEVLEWKVKYSKYKPLTQPRKCVKCLQKAVKAPYHIVCKPCALKLELCAKCGKKEEIVVPLETPTEETDATEPASKGDLNKTKEDENPEDVGDLDDLDSDCDLSDDGPD</sequence>
<proteinExistence type="predicted"/>
<evidence type="ECO:0000313" key="2">
    <source>
        <dbReference type="Proteomes" id="UP000515152"/>
    </source>
</evidence>
<dbReference type="GeneID" id="105902730"/>
<organism evidence="2 3">
    <name type="scientific">Clupea harengus</name>
    <name type="common">Atlantic herring</name>
    <dbReference type="NCBI Taxonomy" id="7950"/>
    <lineage>
        <taxon>Eukaryota</taxon>
        <taxon>Metazoa</taxon>
        <taxon>Chordata</taxon>
        <taxon>Craniata</taxon>
        <taxon>Vertebrata</taxon>
        <taxon>Euteleostomi</taxon>
        <taxon>Actinopterygii</taxon>
        <taxon>Neopterygii</taxon>
        <taxon>Teleostei</taxon>
        <taxon>Clupei</taxon>
        <taxon>Clupeiformes</taxon>
        <taxon>Clupeoidei</taxon>
        <taxon>Clupeidae</taxon>
        <taxon>Clupea</taxon>
    </lineage>
</organism>
<dbReference type="PANTHER" id="PTHR22876:SF5">
    <property type="entry name" value="CHROMOSOME 9 OPEN READING FRAME 85"/>
    <property type="match status" value="1"/>
</dbReference>
<name>A0A6P3W0M3_CLUHA</name>
<dbReference type="RefSeq" id="XP_012685835.1">
    <property type="nucleotide sequence ID" value="XM_012830381.3"/>
</dbReference>
<dbReference type="OrthoDB" id="250548at2759"/>
<evidence type="ECO:0000313" key="3">
    <source>
        <dbReference type="RefSeq" id="XP_012685835.1"/>
    </source>
</evidence>
<accession>A0A6P3W0M3</accession>